<keyword evidence="4" id="KW-1185">Reference proteome</keyword>
<feature type="domain" description="Cysteine-rich CPCC" evidence="2">
    <location>
        <begin position="19"/>
        <end position="65"/>
    </location>
</feature>
<dbReference type="Pfam" id="PF14206">
    <property type="entry name" value="Cys_rich_CPCC"/>
    <property type="match status" value="1"/>
</dbReference>
<dbReference type="Proteomes" id="UP000502641">
    <property type="component" value="Chromosome"/>
</dbReference>
<proteinExistence type="predicted"/>
<feature type="compositionally biased region" description="Low complexity" evidence="1">
    <location>
        <begin position="75"/>
        <end position="90"/>
    </location>
</feature>
<dbReference type="KEGG" id="sarg:HKX69_12255"/>
<evidence type="ECO:0000313" key="4">
    <source>
        <dbReference type="Proteomes" id="UP000502641"/>
    </source>
</evidence>
<dbReference type="InterPro" id="IPR025983">
    <property type="entry name" value="Cys_rich_CPCC"/>
</dbReference>
<feature type="region of interest" description="Disordered" evidence="1">
    <location>
        <begin position="1"/>
        <end position="23"/>
    </location>
</feature>
<dbReference type="EMBL" id="CP053189">
    <property type="protein sequence ID" value="QJS10196.1"/>
    <property type="molecule type" value="Genomic_DNA"/>
</dbReference>
<evidence type="ECO:0000259" key="2">
    <source>
        <dbReference type="Pfam" id="PF14206"/>
    </source>
</evidence>
<feature type="region of interest" description="Disordered" evidence="1">
    <location>
        <begin position="61"/>
        <end position="90"/>
    </location>
</feature>
<reference evidence="3 4" key="1">
    <citation type="submission" date="2020-05" db="EMBL/GenBank/DDBJ databases">
        <authorList>
            <person name="Li K."/>
        </authorList>
    </citation>
    <scope>NUCLEOTIDE SEQUENCE [LARGE SCALE GENOMIC DNA]</scope>
    <source>
        <strain evidence="4">jing01</strain>
    </source>
</reference>
<gene>
    <name evidence="3" type="ORF">HKX69_12255</name>
</gene>
<evidence type="ECO:0000256" key="1">
    <source>
        <dbReference type="SAM" id="MobiDB-lite"/>
    </source>
</evidence>
<accession>A0A6M4PKG6</accession>
<evidence type="ECO:0000313" key="3">
    <source>
        <dbReference type="EMBL" id="QJS10196.1"/>
    </source>
</evidence>
<name>A0A6M4PKG6_9ACTN</name>
<protein>
    <recommendedName>
        <fullName evidence="2">Cysteine-rich CPCC domain-containing protein</fullName>
    </recommendedName>
</protein>
<organism evidence="3 4">
    <name type="scientific">Streptomyces argyrophylli</name>
    <dbReference type="NCBI Taxonomy" id="2726118"/>
    <lineage>
        <taxon>Bacteria</taxon>
        <taxon>Bacillati</taxon>
        <taxon>Actinomycetota</taxon>
        <taxon>Actinomycetes</taxon>
        <taxon>Kitasatosporales</taxon>
        <taxon>Streptomycetaceae</taxon>
        <taxon>Streptomyces</taxon>
    </lineage>
</organism>
<dbReference type="AlphaFoldDB" id="A0A6M4PKG6"/>
<sequence>MSHARAARLDAPAARGIREDDGVRFRRPTLAGGANKVALIVAQRTHQDFGACDQHGRRYVRPPAEASAPSPVLPPLTARLRATAADDAPG</sequence>